<dbReference type="GO" id="GO:0005524">
    <property type="term" value="F:ATP binding"/>
    <property type="evidence" value="ECO:0007669"/>
    <property type="project" value="UniProtKB-KW"/>
</dbReference>
<dbReference type="GO" id="GO:0005737">
    <property type="term" value="C:cytoplasm"/>
    <property type="evidence" value="ECO:0007669"/>
    <property type="project" value="InterPro"/>
</dbReference>
<dbReference type="PROSITE" id="PS00211">
    <property type="entry name" value="ABC_TRANSPORTER_1"/>
    <property type="match status" value="1"/>
</dbReference>
<feature type="compositionally biased region" description="Basic and acidic residues" evidence="4">
    <location>
        <begin position="247"/>
        <end position="263"/>
    </location>
</feature>
<dbReference type="Pfam" id="PF00005">
    <property type="entry name" value="ABC_tran"/>
    <property type="match status" value="2"/>
</dbReference>
<dbReference type="AlphaFoldDB" id="A0A0A5HZI7"/>
<dbReference type="OrthoDB" id="9808609at2"/>
<keyword evidence="1" id="KW-0677">Repeat</keyword>
<dbReference type="PANTHER" id="PTHR19211:SF6">
    <property type="entry name" value="BLL7188 PROTEIN"/>
    <property type="match status" value="1"/>
</dbReference>
<feature type="region of interest" description="Disordered" evidence="4">
    <location>
        <begin position="247"/>
        <end position="311"/>
    </location>
</feature>
<protein>
    <submittedName>
        <fullName evidence="6">Elongation factor 3</fullName>
    </submittedName>
</protein>
<keyword evidence="6" id="KW-0648">Protein biosynthesis</keyword>
<keyword evidence="3" id="KW-0067">ATP-binding</keyword>
<organism evidence="6 7">
    <name type="scientific">Photobacterium sp. (strain ATCC 43367)</name>
    <dbReference type="NCBI Taxonomy" id="379097"/>
    <lineage>
        <taxon>Bacteria</taxon>
        <taxon>Pseudomonadati</taxon>
        <taxon>Pseudomonadota</taxon>
        <taxon>Gammaproteobacteria</taxon>
        <taxon>Vibrionales</taxon>
        <taxon>Vibrionaceae</taxon>
        <taxon>Vibrio</taxon>
        <taxon>Vibrio oreintalis group</taxon>
    </lineage>
</organism>
<dbReference type="EMBL" id="JRWP01000004">
    <property type="protein sequence ID" value="KGY09720.1"/>
    <property type="molecule type" value="Genomic_DNA"/>
</dbReference>
<proteinExistence type="predicted"/>
<dbReference type="PROSITE" id="PS50861">
    <property type="entry name" value="AA_TRNA_LIGASE_II_GLYAB"/>
    <property type="match status" value="1"/>
</dbReference>
<evidence type="ECO:0000256" key="1">
    <source>
        <dbReference type="ARBA" id="ARBA00022737"/>
    </source>
</evidence>
<feature type="compositionally biased region" description="Polar residues" evidence="4">
    <location>
        <begin position="264"/>
        <end position="279"/>
    </location>
</feature>
<dbReference type="GO" id="GO:0016887">
    <property type="term" value="F:ATP hydrolysis activity"/>
    <property type="evidence" value="ECO:0007669"/>
    <property type="project" value="InterPro"/>
</dbReference>
<keyword evidence="6" id="KW-0251">Elongation factor</keyword>
<evidence type="ECO:0000313" key="6">
    <source>
        <dbReference type="EMBL" id="KGY09720.1"/>
    </source>
</evidence>
<evidence type="ECO:0000256" key="3">
    <source>
        <dbReference type="ARBA" id="ARBA00022840"/>
    </source>
</evidence>
<feature type="domain" description="ABC transporter" evidence="5">
    <location>
        <begin position="4"/>
        <end position="237"/>
    </location>
</feature>
<dbReference type="GO" id="GO:0003746">
    <property type="term" value="F:translation elongation factor activity"/>
    <property type="evidence" value="ECO:0007669"/>
    <property type="project" value="UniProtKB-KW"/>
</dbReference>
<dbReference type="InterPro" id="IPR027417">
    <property type="entry name" value="P-loop_NTPase"/>
</dbReference>
<dbReference type="InterPro" id="IPR003439">
    <property type="entry name" value="ABC_transporter-like_ATP-bd"/>
</dbReference>
<evidence type="ECO:0000256" key="4">
    <source>
        <dbReference type="SAM" id="MobiDB-lite"/>
    </source>
</evidence>
<dbReference type="STRING" id="379097.SE23_00505"/>
<dbReference type="GO" id="GO:0004820">
    <property type="term" value="F:glycine-tRNA ligase activity"/>
    <property type="evidence" value="ECO:0007669"/>
    <property type="project" value="InterPro"/>
</dbReference>
<comment type="caution">
    <text evidence="6">The sequence shown here is derived from an EMBL/GenBank/DDBJ whole genome shotgun (WGS) entry which is preliminary data.</text>
</comment>
<keyword evidence="2" id="KW-0547">Nucleotide-binding</keyword>
<name>A0A0A5HZI7_PHOS4</name>
<dbReference type="InterPro" id="IPR006194">
    <property type="entry name" value="Gly-tRNA-synth_heterodimer"/>
</dbReference>
<dbReference type="GO" id="GO:0006426">
    <property type="term" value="P:glycyl-tRNA aminoacylation"/>
    <property type="evidence" value="ECO:0007669"/>
    <property type="project" value="InterPro"/>
</dbReference>
<dbReference type="SUPFAM" id="SSF52540">
    <property type="entry name" value="P-loop containing nucleoside triphosphate hydrolases"/>
    <property type="match status" value="2"/>
</dbReference>
<dbReference type="InterPro" id="IPR003593">
    <property type="entry name" value="AAA+_ATPase"/>
</dbReference>
<dbReference type="SMART" id="SM00382">
    <property type="entry name" value="AAA"/>
    <property type="match status" value="2"/>
</dbReference>
<accession>A0A0A5HZI7</accession>
<gene>
    <name evidence="6" type="ORF">NM06_02060</name>
</gene>
<dbReference type="PANTHER" id="PTHR19211">
    <property type="entry name" value="ATP-BINDING TRANSPORT PROTEIN-RELATED"/>
    <property type="match status" value="1"/>
</dbReference>
<dbReference type="Proteomes" id="UP000030451">
    <property type="component" value="Unassembled WGS sequence"/>
</dbReference>
<evidence type="ECO:0000256" key="2">
    <source>
        <dbReference type="ARBA" id="ARBA00022741"/>
    </source>
</evidence>
<dbReference type="PROSITE" id="PS50893">
    <property type="entry name" value="ABC_TRANSPORTER_2"/>
    <property type="match status" value="1"/>
</dbReference>
<dbReference type="InterPro" id="IPR050611">
    <property type="entry name" value="ABCF"/>
</dbReference>
<dbReference type="RefSeq" id="WP_038187487.1">
    <property type="nucleotide sequence ID" value="NZ_JRWP01000004.1"/>
</dbReference>
<dbReference type="Gene3D" id="3.40.50.300">
    <property type="entry name" value="P-loop containing nucleotide triphosphate hydrolases"/>
    <property type="match status" value="2"/>
</dbReference>
<feature type="compositionally biased region" description="Basic and acidic residues" evidence="4">
    <location>
        <begin position="297"/>
        <end position="311"/>
    </location>
</feature>
<sequence>MPVIQAHKISYQFNNGDVLFENISCTLSARRVGLVGRNGIGKSYFADMLSQKRTPTSGSVVTSASVACYSQLPSQLLESSVSIAEFLGYQERLHAIERIEKGDCDPKWFEIVGENWQLKQVLNDELDALGLPPNPYFSCKSLSGGQLARLQLWKLFQSDVELLILDEPSNHLDQLAKQWLIDQMNQFQGHLVLVSHDRQLLRQMDQIWELSQLGLTQYGGNFDAYEEQKQRERTALERQLDAVRGEQHRLEVQAQKNREKAQQRESQGNKIRKSGSQSKLILDGMKNSAENSVSNRHKNENSRRTKLEQKERALSERYEHVKQQRLYLEQGASGRGNVFNMVAAVLPFGVGTPFNLALEAGSKLHLSGGNGSGKSTLLKLLSGEMGLKSGELHVNRAVCYLDQHFGLLSLERSLLGNMTHHCEGMLESDARTLLAGIGFRTDSVFRLVSELSGGEKMKLAMLIVSHQPQSPILLLDEPDNHLDLDSKQMLADALKRYQGAFILVSHDEDFVRESGVERTFTLTA</sequence>
<dbReference type="InterPro" id="IPR017871">
    <property type="entry name" value="ABC_transporter-like_CS"/>
</dbReference>
<evidence type="ECO:0000313" key="7">
    <source>
        <dbReference type="Proteomes" id="UP000030451"/>
    </source>
</evidence>
<reference evidence="6 7" key="1">
    <citation type="submission" date="2014-10" db="EMBL/GenBank/DDBJ databases">
        <title>Genome sequencing of Vibrio sinaloensis T08.</title>
        <authorList>
            <person name="Chan K.-G."/>
            <person name="Mohamad N.I."/>
        </authorList>
    </citation>
    <scope>NUCLEOTIDE SEQUENCE [LARGE SCALE GENOMIC DNA]</scope>
    <source>
        <strain evidence="6 7">T08</strain>
    </source>
</reference>
<evidence type="ECO:0000259" key="5">
    <source>
        <dbReference type="PROSITE" id="PS50893"/>
    </source>
</evidence>